<comment type="caution">
    <text evidence="1">The sequence shown here is derived from an EMBL/GenBank/DDBJ whole genome shotgun (WGS) entry which is preliminary data.</text>
</comment>
<dbReference type="Proteomes" id="UP001642483">
    <property type="component" value="Unassembled WGS sequence"/>
</dbReference>
<protein>
    <submittedName>
        <fullName evidence="1">Uncharacterized protein</fullName>
    </submittedName>
</protein>
<evidence type="ECO:0000313" key="1">
    <source>
        <dbReference type="EMBL" id="CAK8680433.1"/>
    </source>
</evidence>
<keyword evidence="2" id="KW-1185">Reference proteome</keyword>
<accession>A0ABP0FR38</accession>
<sequence>MRKVTHRKSGKTEHMPKFKMEFWKTGARCVCIRCFPAVCFTENSGRAVYGRVLLLFLRISAPCEVTISNTGVYVDGYLSGIIKKTMVLQSRLLYIGSSVIWQD</sequence>
<organism evidence="1 2">
    <name type="scientific">Clavelina lepadiformis</name>
    <name type="common">Light-bulb sea squirt</name>
    <name type="synonym">Ascidia lepadiformis</name>
    <dbReference type="NCBI Taxonomy" id="159417"/>
    <lineage>
        <taxon>Eukaryota</taxon>
        <taxon>Metazoa</taxon>
        <taxon>Chordata</taxon>
        <taxon>Tunicata</taxon>
        <taxon>Ascidiacea</taxon>
        <taxon>Aplousobranchia</taxon>
        <taxon>Clavelinidae</taxon>
        <taxon>Clavelina</taxon>
    </lineage>
</organism>
<proteinExistence type="predicted"/>
<dbReference type="EMBL" id="CAWYQH010000068">
    <property type="protein sequence ID" value="CAK8680433.1"/>
    <property type="molecule type" value="Genomic_DNA"/>
</dbReference>
<name>A0ABP0FR38_CLALP</name>
<reference evidence="1 2" key="1">
    <citation type="submission" date="2024-02" db="EMBL/GenBank/DDBJ databases">
        <authorList>
            <person name="Daric V."/>
            <person name="Darras S."/>
        </authorList>
    </citation>
    <scope>NUCLEOTIDE SEQUENCE [LARGE SCALE GENOMIC DNA]</scope>
</reference>
<gene>
    <name evidence="1" type="ORF">CVLEPA_LOCUS10685</name>
</gene>
<evidence type="ECO:0000313" key="2">
    <source>
        <dbReference type="Proteomes" id="UP001642483"/>
    </source>
</evidence>